<dbReference type="EMBL" id="OA882322">
    <property type="protein sequence ID" value="CAD7274705.1"/>
    <property type="molecule type" value="Genomic_DNA"/>
</dbReference>
<dbReference type="Pfam" id="PF04438">
    <property type="entry name" value="zf-HIT"/>
    <property type="match status" value="1"/>
</dbReference>
<keyword evidence="1" id="KW-0863">Zinc-finger</keyword>
<evidence type="ECO:0000313" key="3">
    <source>
        <dbReference type="EMBL" id="CAD7274705.1"/>
    </source>
</evidence>
<dbReference type="InterPro" id="IPR048371">
    <property type="entry name" value="ZNHIT3_C"/>
</dbReference>
<evidence type="ECO:0000313" key="4">
    <source>
        <dbReference type="Proteomes" id="UP000678499"/>
    </source>
</evidence>
<name>A0A7R9GA10_9CRUS</name>
<sequence length="139" mass="15681">MMCDANWCAVCKVEQFKYRCPKCQLKSCSLACSKKHLESGLCVEACRSATPNDSMKCVPVVEFEPENVVPAELLARLRESAELKDVLRNPDLRRFLTVLSASGNPWRDLKEAMQCPVFISFADICLKIIDPPEKDENLL</sequence>
<keyword evidence="4" id="KW-1185">Reference proteome</keyword>
<gene>
    <name evidence="3" type="ORF">NMOB1V02_LOCUS2528</name>
</gene>
<dbReference type="Gene3D" id="3.30.60.190">
    <property type="match status" value="1"/>
</dbReference>
<evidence type="ECO:0000256" key="1">
    <source>
        <dbReference type="PROSITE-ProRule" id="PRU00453"/>
    </source>
</evidence>
<keyword evidence="1" id="KW-0479">Metal-binding</keyword>
<dbReference type="SUPFAM" id="SSF144232">
    <property type="entry name" value="HIT/MYND zinc finger-like"/>
    <property type="match status" value="1"/>
</dbReference>
<dbReference type="GO" id="GO:0008270">
    <property type="term" value="F:zinc ion binding"/>
    <property type="evidence" value="ECO:0007669"/>
    <property type="project" value="UniProtKB-UniRule"/>
</dbReference>
<dbReference type="InterPro" id="IPR007529">
    <property type="entry name" value="Znf_HIT"/>
</dbReference>
<dbReference type="OrthoDB" id="18412at2759"/>
<dbReference type="AlphaFoldDB" id="A0A7R9GA10"/>
<protein>
    <recommendedName>
        <fullName evidence="2">HIT-type domain-containing protein</fullName>
    </recommendedName>
</protein>
<keyword evidence="1" id="KW-0862">Zinc</keyword>
<accession>A0A7R9GA10</accession>
<evidence type="ECO:0000259" key="2">
    <source>
        <dbReference type="PROSITE" id="PS51083"/>
    </source>
</evidence>
<dbReference type="Proteomes" id="UP000678499">
    <property type="component" value="Unassembled WGS sequence"/>
</dbReference>
<organism evidence="3">
    <name type="scientific">Notodromas monacha</name>
    <dbReference type="NCBI Taxonomy" id="399045"/>
    <lineage>
        <taxon>Eukaryota</taxon>
        <taxon>Metazoa</taxon>
        <taxon>Ecdysozoa</taxon>
        <taxon>Arthropoda</taxon>
        <taxon>Crustacea</taxon>
        <taxon>Oligostraca</taxon>
        <taxon>Ostracoda</taxon>
        <taxon>Podocopa</taxon>
        <taxon>Podocopida</taxon>
        <taxon>Cypridocopina</taxon>
        <taxon>Cypridoidea</taxon>
        <taxon>Cyprididae</taxon>
        <taxon>Notodromas</taxon>
    </lineage>
</organism>
<feature type="domain" description="HIT-type" evidence="2">
    <location>
        <begin position="8"/>
        <end position="42"/>
    </location>
</feature>
<dbReference type="EMBL" id="CAJPEX010000285">
    <property type="protein sequence ID" value="CAG0914857.1"/>
    <property type="molecule type" value="Genomic_DNA"/>
</dbReference>
<reference evidence="3" key="1">
    <citation type="submission" date="2020-11" db="EMBL/GenBank/DDBJ databases">
        <authorList>
            <person name="Tran Van P."/>
        </authorList>
    </citation>
    <scope>NUCLEOTIDE SEQUENCE</scope>
</reference>
<dbReference type="CDD" id="cd23023">
    <property type="entry name" value="zf-HIT_BCD1"/>
    <property type="match status" value="1"/>
</dbReference>
<dbReference type="PROSITE" id="PS51083">
    <property type="entry name" value="ZF_HIT"/>
    <property type="match status" value="1"/>
</dbReference>
<proteinExistence type="predicted"/>
<dbReference type="Pfam" id="PF21373">
    <property type="entry name" value="ZNHIT3_C"/>
    <property type="match status" value="1"/>
</dbReference>